<dbReference type="Pfam" id="PF21305">
    <property type="entry name" value="type_II_gspD_N0"/>
    <property type="match status" value="1"/>
</dbReference>
<dbReference type="GO" id="GO:0009279">
    <property type="term" value="C:cell outer membrane"/>
    <property type="evidence" value="ECO:0007669"/>
    <property type="project" value="UniProtKB-SubCell"/>
</dbReference>
<dbReference type="NCBIfam" id="TIGR02517">
    <property type="entry name" value="type_II_gspD"/>
    <property type="match status" value="1"/>
</dbReference>
<dbReference type="InterPro" id="IPR001775">
    <property type="entry name" value="GspD/PilQ"/>
</dbReference>
<feature type="domain" description="Type II/III secretion system secretin-like" evidence="11">
    <location>
        <begin position="483"/>
        <end position="639"/>
    </location>
</feature>
<protein>
    <submittedName>
        <fullName evidence="14">Type II secretion system protein GspD</fullName>
    </submittedName>
</protein>
<dbReference type="InterPro" id="IPR049371">
    <property type="entry name" value="GspD-like_N0"/>
</dbReference>
<evidence type="ECO:0000256" key="2">
    <source>
        <dbReference type="ARBA" id="ARBA00006980"/>
    </source>
</evidence>
<dbReference type="PROSITE" id="PS00875">
    <property type="entry name" value="T2SP_D"/>
    <property type="match status" value="1"/>
</dbReference>
<evidence type="ECO:0000256" key="6">
    <source>
        <dbReference type="ARBA" id="ARBA00022729"/>
    </source>
</evidence>
<evidence type="ECO:0000259" key="12">
    <source>
        <dbReference type="Pfam" id="PF03958"/>
    </source>
</evidence>
<dbReference type="InterPro" id="IPR004846">
    <property type="entry name" value="T2SS/T3SS_dom"/>
</dbReference>
<evidence type="ECO:0000256" key="8">
    <source>
        <dbReference type="ARBA" id="ARBA00023136"/>
    </source>
</evidence>
<keyword evidence="9" id="KW-0998">Cell outer membrane</keyword>
<feature type="domain" description="NolW-like" evidence="12">
    <location>
        <begin position="248"/>
        <end position="322"/>
    </location>
</feature>
<feature type="domain" description="NolW-like" evidence="12">
    <location>
        <begin position="327"/>
        <end position="401"/>
    </location>
</feature>
<keyword evidence="8" id="KW-0472">Membrane</keyword>
<name>A0A4Z0WEE4_9GAMM</name>
<evidence type="ECO:0000256" key="4">
    <source>
        <dbReference type="ARBA" id="ARBA00022452"/>
    </source>
</evidence>
<dbReference type="Proteomes" id="UP000297475">
    <property type="component" value="Unassembled WGS sequence"/>
</dbReference>
<evidence type="ECO:0000313" key="15">
    <source>
        <dbReference type="Proteomes" id="UP000297475"/>
    </source>
</evidence>
<keyword evidence="4" id="KW-1134">Transmembrane beta strand</keyword>
<feature type="domain" description="NolW-like" evidence="12">
    <location>
        <begin position="184"/>
        <end position="243"/>
    </location>
</feature>
<evidence type="ECO:0000256" key="10">
    <source>
        <dbReference type="RuleBase" id="RU004004"/>
    </source>
</evidence>
<evidence type="ECO:0000259" key="13">
    <source>
        <dbReference type="Pfam" id="PF21305"/>
    </source>
</evidence>
<dbReference type="EMBL" id="SRMF01000001">
    <property type="protein sequence ID" value="TGG95008.1"/>
    <property type="molecule type" value="Genomic_DNA"/>
</dbReference>
<dbReference type="Pfam" id="PF00263">
    <property type="entry name" value="Secretin"/>
    <property type="match status" value="1"/>
</dbReference>
<evidence type="ECO:0000256" key="9">
    <source>
        <dbReference type="ARBA" id="ARBA00023237"/>
    </source>
</evidence>
<organism evidence="14 15">
    <name type="scientific">Natronospirillum operosum</name>
    <dbReference type="NCBI Taxonomy" id="2759953"/>
    <lineage>
        <taxon>Bacteria</taxon>
        <taxon>Pseudomonadati</taxon>
        <taxon>Pseudomonadota</taxon>
        <taxon>Gammaproteobacteria</taxon>
        <taxon>Oceanospirillales</taxon>
        <taxon>Natronospirillaceae</taxon>
        <taxon>Natronospirillum</taxon>
    </lineage>
</organism>
<dbReference type="OrthoDB" id="9766211at2"/>
<dbReference type="AlphaFoldDB" id="A0A4Z0WEE4"/>
<keyword evidence="7" id="KW-0653">Protein transport</keyword>
<comment type="similarity">
    <text evidence="2">Belongs to the bacterial secretin family. GSP D subfamily.</text>
</comment>
<accession>A0A4Z0WEE4</accession>
<dbReference type="Gene3D" id="3.30.1370.120">
    <property type="match status" value="3"/>
</dbReference>
<dbReference type="InterPro" id="IPR004845">
    <property type="entry name" value="T2SS_GspD_CS"/>
</dbReference>
<evidence type="ECO:0000313" key="14">
    <source>
        <dbReference type="EMBL" id="TGG95008.1"/>
    </source>
</evidence>
<comment type="subcellular location">
    <subcellularLocation>
        <location evidence="1 10">Cell outer membrane</location>
    </subcellularLocation>
</comment>
<evidence type="ECO:0000256" key="3">
    <source>
        <dbReference type="ARBA" id="ARBA00022448"/>
    </source>
</evidence>
<sequence>MVCVPVTGSRKSMTSRSAISIAISNWWMPCWRPTRSKSPWSERGPPTASTRVYRASEESMDIKRMLRPVMAALLFWLLAGTAQAETFRINHQEADLNQFINQVADITGQTFVLDPRVRGQVTIISDEELTAEQVYEVFLAVLQMQGFTVSQRDNEVHVIPVNDAKQITGRLIEGEMPLSREFVTRVITLDNLSAMELIPILRPVGASYGHMSGIPSANAILMVDHAENIARVEQILSTLDVATESDIRMVTLERSWVGDVLELLQALIPNEMAGRSGGEDAIQGSLRVVADERSNRLILRGPPGVLDFVEELVRDLDVEGRQSQGNTEVIFLDNGDAMRMAELLNGLGSVSENGANGESVQRTQLSILADEELNALIIRAEPDDMAEVQRIIAQLDIPRAQVLIEAAIVEVSGSLSEQFGIQAGMLRQGDGTAPALIGSNVRESTATSVLSGGLPISQLGEGGLFAGLGGTEGEVSFAAIIQALETQSNTNLLSTPYIMTMDNTEARLVVGETVPFRRADPTEDNPFTITREDVATEITVRPNIQQNDVIRLAINQVTEELIGTASLESRTSKREIDTNVLVGNGETIILGGMVKDRVIDREQRVPILADLPLIGGLFRSTSSEQEKVNLLVVIRPSIARERTTEQARERYLGIWDLRFGPDGSELEAVVSPPSFDELYRGIQTIEE</sequence>
<dbReference type="GO" id="GO:0015628">
    <property type="term" value="P:protein secretion by the type II secretion system"/>
    <property type="evidence" value="ECO:0007669"/>
    <property type="project" value="InterPro"/>
</dbReference>
<evidence type="ECO:0000256" key="1">
    <source>
        <dbReference type="ARBA" id="ARBA00004442"/>
    </source>
</evidence>
<comment type="caution">
    <text evidence="14">The sequence shown here is derived from an EMBL/GenBank/DDBJ whole genome shotgun (WGS) entry which is preliminary data.</text>
</comment>
<evidence type="ECO:0000256" key="5">
    <source>
        <dbReference type="ARBA" id="ARBA00022692"/>
    </source>
</evidence>
<reference evidence="14 15" key="1">
    <citation type="submission" date="2019-04" db="EMBL/GenBank/DDBJ databases">
        <title>Natronospirillum operosus gen. nov., sp. nov., a haloalkaliphilic satellite isolated from decaying biomass of laboratory culture of cyanobacterium Geitlerinema sp. and proposal of Natronospirillaceae fam. nov. and Saccharospirillaceae fam. nov.</title>
        <authorList>
            <person name="Kevbrin V."/>
            <person name="Boltyanskaya Y."/>
            <person name="Koziaeva V."/>
            <person name="Grouzdev D.S."/>
            <person name="Park M."/>
            <person name="Cho J."/>
        </authorList>
    </citation>
    <scope>NUCLEOTIDE SEQUENCE [LARGE SCALE GENOMIC DNA]</scope>
    <source>
        <strain evidence="14 15">G-116</strain>
    </source>
</reference>
<proteinExistence type="inferred from homology"/>
<dbReference type="InterPro" id="IPR005644">
    <property type="entry name" value="NolW-like"/>
</dbReference>
<dbReference type="PANTHER" id="PTHR30332">
    <property type="entry name" value="PROBABLE GENERAL SECRETION PATHWAY PROTEIN D"/>
    <property type="match status" value="1"/>
</dbReference>
<feature type="domain" description="GspD-like N0" evidence="13">
    <location>
        <begin position="89"/>
        <end position="156"/>
    </location>
</feature>
<keyword evidence="5" id="KW-0812">Transmembrane</keyword>
<keyword evidence="3 10" id="KW-0813">Transport</keyword>
<keyword evidence="15" id="KW-1185">Reference proteome</keyword>
<dbReference type="Pfam" id="PF03958">
    <property type="entry name" value="Secretin_N"/>
    <property type="match status" value="3"/>
</dbReference>
<evidence type="ECO:0000259" key="11">
    <source>
        <dbReference type="Pfam" id="PF00263"/>
    </source>
</evidence>
<keyword evidence="6" id="KW-0732">Signal</keyword>
<dbReference type="InterPro" id="IPR038591">
    <property type="entry name" value="NolW-like_sf"/>
</dbReference>
<dbReference type="PRINTS" id="PR00811">
    <property type="entry name" value="BCTERIALGSPD"/>
</dbReference>
<dbReference type="InterPro" id="IPR050810">
    <property type="entry name" value="Bact_Secretion_Sys_Channel"/>
</dbReference>
<evidence type="ECO:0000256" key="7">
    <source>
        <dbReference type="ARBA" id="ARBA00022927"/>
    </source>
</evidence>
<gene>
    <name evidence="14" type="primary">gspD</name>
    <name evidence="14" type="ORF">E4656_00840</name>
</gene>
<dbReference type="PANTHER" id="PTHR30332:SF24">
    <property type="entry name" value="SECRETIN GSPD-RELATED"/>
    <property type="match status" value="1"/>
</dbReference>
<dbReference type="InterPro" id="IPR013356">
    <property type="entry name" value="T2SS_GspD"/>
</dbReference>
<dbReference type="GO" id="GO:0015627">
    <property type="term" value="C:type II protein secretion system complex"/>
    <property type="evidence" value="ECO:0007669"/>
    <property type="project" value="InterPro"/>
</dbReference>